<evidence type="ECO:0000313" key="4">
    <source>
        <dbReference type="Proteomes" id="UP000715651"/>
    </source>
</evidence>
<comment type="caution">
    <text evidence="3">The sequence shown here is derived from an EMBL/GenBank/DDBJ whole genome shotgun (WGS) entry which is preliminary data.</text>
</comment>
<protein>
    <submittedName>
        <fullName evidence="3">Uncharacterized protein</fullName>
    </submittedName>
</protein>
<sequence>MVLLMADQLKKNARKAVQTAKSASSTTGADSHHSAKPPKGNAGKAKGGKTNAGKAKAQENLPAGRVDASVPGFVRTVMPFLRPASPASSVPEMWISLCLIVLFSDFSMPANPTRDGNITMMSIIILILFIWMIKRNLTWRKQQPWRVFVALPVMMGFAGLLLWMNTDAMRIVVAVLAAFYALIIFLLGRKFQHIQHKR</sequence>
<dbReference type="Proteomes" id="UP000715651">
    <property type="component" value="Unassembled WGS sequence"/>
</dbReference>
<evidence type="ECO:0000256" key="2">
    <source>
        <dbReference type="SAM" id="Phobius"/>
    </source>
</evidence>
<feature type="compositionally biased region" description="Low complexity" evidence="1">
    <location>
        <begin position="37"/>
        <end position="55"/>
    </location>
</feature>
<proteinExistence type="predicted"/>
<gene>
    <name evidence="3" type="ORF">K8U78_05445</name>
</gene>
<feature type="transmembrane region" description="Helical" evidence="2">
    <location>
        <begin position="116"/>
        <end position="133"/>
    </location>
</feature>
<feature type="transmembrane region" description="Helical" evidence="2">
    <location>
        <begin position="145"/>
        <end position="163"/>
    </location>
</feature>
<dbReference type="AlphaFoldDB" id="A0A921FVV1"/>
<accession>A0A921FVV1</accession>
<evidence type="ECO:0000256" key="1">
    <source>
        <dbReference type="SAM" id="MobiDB-lite"/>
    </source>
</evidence>
<organism evidence="3 4">
    <name type="scientific">Aeriscardovia aeriphila</name>
    <dbReference type="NCBI Taxonomy" id="218139"/>
    <lineage>
        <taxon>Bacteria</taxon>
        <taxon>Bacillati</taxon>
        <taxon>Actinomycetota</taxon>
        <taxon>Actinomycetes</taxon>
        <taxon>Bifidobacteriales</taxon>
        <taxon>Bifidobacteriaceae</taxon>
        <taxon>Aeriscardovia</taxon>
    </lineage>
</organism>
<evidence type="ECO:0000313" key="3">
    <source>
        <dbReference type="EMBL" id="HJF18571.1"/>
    </source>
</evidence>
<dbReference type="EMBL" id="DYWK01000007">
    <property type="protein sequence ID" value="HJF18571.1"/>
    <property type="molecule type" value="Genomic_DNA"/>
</dbReference>
<name>A0A921FVV1_9BIFI</name>
<feature type="compositionally biased region" description="Polar residues" evidence="1">
    <location>
        <begin position="19"/>
        <end position="29"/>
    </location>
</feature>
<feature type="region of interest" description="Disordered" evidence="1">
    <location>
        <begin position="14"/>
        <end position="61"/>
    </location>
</feature>
<reference evidence="3" key="2">
    <citation type="submission" date="2021-09" db="EMBL/GenBank/DDBJ databases">
        <authorList>
            <person name="Gilroy R."/>
        </authorList>
    </citation>
    <scope>NUCLEOTIDE SEQUENCE</scope>
    <source>
        <strain evidence="3">578</strain>
    </source>
</reference>
<keyword evidence="2" id="KW-0812">Transmembrane</keyword>
<keyword evidence="2" id="KW-1133">Transmembrane helix</keyword>
<feature type="transmembrane region" description="Helical" evidence="2">
    <location>
        <begin position="169"/>
        <end position="188"/>
    </location>
</feature>
<reference evidence="3" key="1">
    <citation type="journal article" date="2021" name="PeerJ">
        <title>Extensive microbial diversity within the chicken gut microbiome revealed by metagenomics and culture.</title>
        <authorList>
            <person name="Gilroy R."/>
            <person name="Ravi A."/>
            <person name="Getino M."/>
            <person name="Pursley I."/>
            <person name="Horton D.L."/>
            <person name="Alikhan N.F."/>
            <person name="Baker D."/>
            <person name="Gharbi K."/>
            <person name="Hall N."/>
            <person name="Watson M."/>
            <person name="Adriaenssens E.M."/>
            <person name="Foster-Nyarko E."/>
            <person name="Jarju S."/>
            <person name="Secka A."/>
            <person name="Antonio M."/>
            <person name="Oren A."/>
            <person name="Chaudhuri R.R."/>
            <person name="La Ragione R."/>
            <person name="Hildebrand F."/>
            <person name="Pallen M.J."/>
        </authorList>
    </citation>
    <scope>NUCLEOTIDE SEQUENCE</scope>
    <source>
        <strain evidence="3">578</strain>
    </source>
</reference>
<keyword evidence="2" id="KW-0472">Membrane</keyword>